<comment type="caution">
    <text evidence="13">The sequence shown here is derived from an EMBL/GenBank/DDBJ whole genome shotgun (WGS) entry which is preliminary data.</text>
</comment>
<feature type="compositionally biased region" description="Basic and acidic residues" evidence="9">
    <location>
        <begin position="506"/>
        <end position="526"/>
    </location>
</feature>
<dbReference type="Gene3D" id="3.40.20.10">
    <property type="entry name" value="Severin"/>
    <property type="match status" value="1"/>
</dbReference>
<dbReference type="CDD" id="cd11287">
    <property type="entry name" value="Sec23_C"/>
    <property type="match status" value="1"/>
</dbReference>
<keyword evidence="10" id="KW-0812">Transmembrane</keyword>
<keyword evidence="8" id="KW-0931">ER-Golgi transport</keyword>
<dbReference type="Pfam" id="PF00626">
    <property type="entry name" value="Gelsolin"/>
    <property type="match status" value="1"/>
</dbReference>
<sequence>MARLAVYRAETEEGPDVLRWLDRQLIRLCQKFGDYHKDDPNSFRFSETFSLYPQFMFHLRRSPFLQVFNNSPDESSYYRHQFNRQDLTQALIMVQPVLSSILPDRILLMDTFFQILIYHGETVAQWRKAGYQEMSEYENFKHLLQAPVDDAQELLHTRFPMPRYIDTEHGGSQARFLLSKVNPSQTHNNMYTWGQFHHCLRRHHHRVRWNMASGFCFCWIHLLTLVLSSSLSASPPRYTLHRTRLSFDRASEVCSPGVLATLATEQEVADVLRLVSRSLPPQNEFSFWVGLKKPKNKCVVPTLPLRGFRWTEDDSEESQVILWAKEPQDTCTTVRCAALQGRVHGSTVQRWGLVPVTCRNTSVHQFICKLRDRRMGPTSEDRVTPDTPAAPEPVTAGPGPAAPEPPQPAKPGPGPAGPETPKPGSAAPEPPQPAKPGPGPAGPETSKPEQEPAGPEPSTPEQEPAGPETPKPGSAAPEPPQPAKPGPGSAGPETSKPDQEPPGPEPPKHEPELPVRGPEVETDQKPKLQVPDPGPDPGLDSGPGVGSDLCKRPFVLGARYLRPDPDNSSRLQVECWSTVQLELHCRGRPAAWHLLDDSLANFTSVCQLCSDGFTKDVSANCVDIDECSGAPCRRTCVNTEGSFRCVCSDENGKQHDEGSAACSLTVTVDDAGVLVPVLVAVAVLVVLVVVVAVTVKCCLIRRTKRRAVKKKSEKMAMKDSFATANERTAT</sequence>
<evidence type="ECO:0000259" key="11">
    <source>
        <dbReference type="PROSITE" id="PS50026"/>
    </source>
</evidence>
<keyword evidence="8" id="KW-0968">Cytoplasmic vesicle</keyword>
<keyword evidence="8" id="KW-0256">Endoplasmic reticulum</keyword>
<dbReference type="GO" id="GO:0005829">
    <property type="term" value="C:cytosol"/>
    <property type="evidence" value="ECO:0007669"/>
    <property type="project" value="UniProtKB-SubCell"/>
</dbReference>
<dbReference type="InterPro" id="IPR007123">
    <property type="entry name" value="Gelsolin-like_dom"/>
</dbReference>
<evidence type="ECO:0000256" key="6">
    <source>
        <dbReference type="ARBA" id="ARBA00029433"/>
    </source>
</evidence>
<evidence type="ECO:0000313" key="14">
    <source>
        <dbReference type="Proteomes" id="UP000438429"/>
    </source>
</evidence>
<evidence type="ECO:0000256" key="5">
    <source>
        <dbReference type="ARBA" id="ARBA00023157"/>
    </source>
</evidence>
<dbReference type="CDD" id="cd00054">
    <property type="entry name" value="EGF_CA"/>
    <property type="match status" value="1"/>
</dbReference>
<dbReference type="PROSITE" id="PS01187">
    <property type="entry name" value="EGF_CA"/>
    <property type="match status" value="1"/>
</dbReference>
<dbReference type="GO" id="GO:0030127">
    <property type="term" value="C:COPII vesicle coat"/>
    <property type="evidence" value="ECO:0007669"/>
    <property type="project" value="InterPro"/>
</dbReference>
<keyword evidence="5" id="KW-1015">Disulfide bond</keyword>
<keyword evidence="4" id="KW-0677">Repeat</keyword>
<evidence type="ECO:0000256" key="8">
    <source>
        <dbReference type="RuleBase" id="RU365030"/>
    </source>
</evidence>
<evidence type="ECO:0000256" key="3">
    <source>
        <dbReference type="ARBA" id="ARBA00022536"/>
    </source>
</evidence>
<dbReference type="PANTHER" id="PTHR11141">
    <property type="entry name" value="PROTEIN TRANSPORT PROTEIN SEC23"/>
    <property type="match status" value="1"/>
</dbReference>
<dbReference type="GO" id="GO:0005789">
    <property type="term" value="C:endoplasmic reticulum membrane"/>
    <property type="evidence" value="ECO:0007669"/>
    <property type="project" value="UniProtKB-SubCell"/>
</dbReference>
<keyword evidence="8" id="KW-0813">Transport</keyword>
<dbReference type="PROSITE" id="PS00010">
    <property type="entry name" value="ASX_HYDROXYL"/>
    <property type="match status" value="1"/>
</dbReference>
<dbReference type="InterPro" id="IPR001881">
    <property type="entry name" value="EGF-like_Ca-bd_dom"/>
</dbReference>
<dbReference type="Proteomes" id="UP000438429">
    <property type="component" value="Unassembled WGS sequence"/>
</dbReference>
<dbReference type="SUPFAM" id="SSF56436">
    <property type="entry name" value="C-type lectin-like"/>
    <property type="match status" value="1"/>
</dbReference>
<organism evidence="13 14">
    <name type="scientific">Scophthalmus maximus</name>
    <name type="common">Turbot</name>
    <name type="synonym">Psetta maxima</name>
    <dbReference type="NCBI Taxonomy" id="52904"/>
    <lineage>
        <taxon>Eukaryota</taxon>
        <taxon>Metazoa</taxon>
        <taxon>Chordata</taxon>
        <taxon>Craniata</taxon>
        <taxon>Vertebrata</taxon>
        <taxon>Euteleostomi</taxon>
        <taxon>Actinopterygii</taxon>
        <taxon>Neopterygii</taxon>
        <taxon>Teleostei</taxon>
        <taxon>Neoteleostei</taxon>
        <taxon>Acanthomorphata</taxon>
        <taxon>Carangaria</taxon>
        <taxon>Pleuronectiformes</taxon>
        <taxon>Pleuronectoidei</taxon>
        <taxon>Scophthalmidae</taxon>
        <taxon>Scophthalmus</taxon>
    </lineage>
</organism>
<dbReference type="InterPro" id="IPR000742">
    <property type="entry name" value="EGF"/>
</dbReference>
<dbReference type="SUPFAM" id="SSF82754">
    <property type="entry name" value="C-terminal, gelsolin-like domain of Sec23/24"/>
    <property type="match status" value="1"/>
</dbReference>
<dbReference type="EMBL" id="VEVO01000003">
    <property type="protein sequence ID" value="KAF0043748.1"/>
    <property type="molecule type" value="Genomic_DNA"/>
</dbReference>
<evidence type="ECO:0000256" key="10">
    <source>
        <dbReference type="SAM" id="Phobius"/>
    </source>
</evidence>
<keyword evidence="8" id="KW-0653">Protein transport</keyword>
<name>A0A6A4TH20_SCOMX</name>
<dbReference type="SUPFAM" id="SSF57184">
    <property type="entry name" value="Growth factor receptor domain"/>
    <property type="match status" value="1"/>
</dbReference>
<feature type="compositionally biased region" description="Pro residues" evidence="9">
    <location>
        <begin position="400"/>
        <end position="421"/>
    </location>
</feature>
<feature type="transmembrane region" description="Helical" evidence="10">
    <location>
        <begin position="673"/>
        <end position="699"/>
    </location>
</feature>
<dbReference type="GO" id="GO:0090110">
    <property type="term" value="P:COPII-coated vesicle cargo loading"/>
    <property type="evidence" value="ECO:0007669"/>
    <property type="project" value="TreeGrafter"/>
</dbReference>
<comment type="function">
    <text evidence="8">Component of the coat protein complex II (COPII) which promotes the formation of transport vesicles from the endoplasmic reticulum (ER). The coat has two main functions, the physical deformation of the endoplasmic reticulum membrane into vesicles and the selection of cargo molecules.</text>
</comment>
<dbReference type="InterPro" id="IPR001304">
    <property type="entry name" value="C-type_lectin-like"/>
</dbReference>
<dbReference type="GO" id="GO:0005096">
    <property type="term" value="F:GTPase activator activity"/>
    <property type="evidence" value="ECO:0007669"/>
    <property type="project" value="TreeGrafter"/>
</dbReference>
<dbReference type="SUPFAM" id="SSF81811">
    <property type="entry name" value="Helical domain of Sec23/24"/>
    <property type="match status" value="1"/>
</dbReference>
<evidence type="ECO:0000256" key="4">
    <source>
        <dbReference type="ARBA" id="ARBA00022737"/>
    </source>
</evidence>
<comment type="caution">
    <text evidence="7">Lacks conserved residue(s) required for the propagation of feature annotation.</text>
</comment>
<feature type="domain" description="EGF-like" evidence="11">
    <location>
        <begin position="623"/>
        <end position="657"/>
    </location>
</feature>
<dbReference type="FunFam" id="3.40.20.10:FF:000003">
    <property type="entry name" value="Protein transport protein SEC23"/>
    <property type="match status" value="1"/>
</dbReference>
<evidence type="ECO:0000256" key="9">
    <source>
        <dbReference type="SAM" id="MobiDB-lite"/>
    </source>
</evidence>
<dbReference type="GO" id="GO:0070971">
    <property type="term" value="C:endoplasmic reticulum exit site"/>
    <property type="evidence" value="ECO:0007669"/>
    <property type="project" value="TreeGrafter"/>
</dbReference>
<comment type="subcellular location">
    <subcellularLocation>
        <location evidence="8">Cytoplasmic vesicle</location>
        <location evidence="8">COPII-coated vesicle membrane</location>
        <topology evidence="8">Peripheral membrane protein</topology>
        <orientation evidence="8">Cytoplasmic side</orientation>
    </subcellularLocation>
    <subcellularLocation>
        <location evidence="8">Endoplasmic reticulum membrane</location>
        <topology evidence="8">Peripheral membrane protein</topology>
        <orientation evidence="8">Cytoplasmic side</orientation>
    </subcellularLocation>
    <subcellularLocation>
        <location evidence="8">Cytoplasm</location>
        <location evidence="8">Cytosol</location>
    </subcellularLocation>
    <subcellularLocation>
        <location evidence="6">Endomembrane system</location>
        <topology evidence="6">Peripheral membrane protein</topology>
        <orientation evidence="6">Cytoplasmic side</orientation>
    </subcellularLocation>
</comment>
<feature type="compositionally biased region" description="Basic and acidic residues" evidence="9">
    <location>
        <begin position="375"/>
        <end position="384"/>
    </location>
</feature>
<dbReference type="Gene3D" id="3.10.100.10">
    <property type="entry name" value="Mannose-Binding Protein A, subunit A"/>
    <property type="match status" value="1"/>
</dbReference>
<dbReference type="InterPro" id="IPR037550">
    <property type="entry name" value="Sec23_C"/>
</dbReference>
<dbReference type="PANTHER" id="PTHR11141:SF7">
    <property type="entry name" value="PROTEIN TRANSPORT PROTEIN SEC23A"/>
    <property type="match status" value="1"/>
</dbReference>
<keyword evidence="8 10" id="KW-0472">Membrane</keyword>
<keyword evidence="3 7" id="KW-0245">EGF-like domain</keyword>
<accession>A0A6A4TH20</accession>
<dbReference type="InterPro" id="IPR036180">
    <property type="entry name" value="Gelsolin-like_dom_sf"/>
</dbReference>
<dbReference type="PROSITE" id="PS50041">
    <property type="entry name" value="C_TYPE_LECTIN_2"/>
    <property type="match status" value="1"/>
</dbReference>
<dbReference type="InterPro" id="IPR036175">
    <property type="entry name" value="Sec23/24_helical_dom_sf"/>
</dbReference>
<dbReference type="InterPro" id="IPR018097">
    <property type="entry name" value="EGF_Ca-bd_CS"/>
</dbReference>
<dbReference type="Gene3D" id="2.10.25.10">
    <property type="entry name" value="Laminin"/>
    <property type="match status" value="1"/>
</dbReference>
<comment type="similarity">
    <text evidence="1 8">Belongs to the SEC23/SEC24 family. SEC23 subfamily.</text>
</comment>
<feature type="compositionally biased region" description="Low complexity" evidence="9">
    <location>
        <begin position="537"/>
        <end position="547"/>
    </location>
</feature>
<dbReference type="Pfam" id="PF04815">
    <property type="entry name" value="Sec23_helical"/>
    <property type="match status" value="1"/>
</dbReference>
<dbReference type="GO" id="GO:0005509">
    <property type="term" value="F:calcium ion binding"/>
    <property type="evidence" value="ECO:0007669"/>
    <property type="project" value="InterPro"/>
</dbReference>
<reference evidence="13 14" key="1">
    <citation type="submission" date="2019-06" db="EMBL/GenBank/DDBJ databases">
        <title>Draft genomes of female and male turbot (Scophthalmus maximus).</title>
        <authorList>
            <person name="Xu H."/>
            <person name="Xu X.-W."/>
            <person name="Shao C."/>
            <person name="Chen S."/>
        </authorList>
    </citation>
    <scope>NUCLEOTIDE SEQUENCE [LARGE SCALE GENOMIC DNA]</scope>
    <source>
        <strain evidence="13">Ysfricsl-2016a</strain>
        <tissue evidence="13">Blood</tissue>
    </source>
</reference>
<feature type="region of interest" description="Disordered" evidence="9">
    <location>
        <begin position="375"/>
        <end position="547"/>
    </location>
</feature>
<dbReference type="InterPro" id="IPR016187">
    <property type="entry name" value="CTDL_fold"/>
</dbReference>
<evidence type="ECO:0000313" key="13">
    <source>
        <dbReference type="EMBL" id="KAF0043748.1"/>
    </source>
</evidence>
<feature type="domain" description="C-type lectin" evidence="12">
    <location>
        <begin position="238"/>
        <end position="351"/>
    </location>
</feature>
<proteinExistence type="inferred from homology"/>
<evidence type="ECO:0000259" key="12">
    <source>
        <dbReference type="PROSITE" id="PS50041"/>
    </source>
</evidence>
<dbReference type="InterPro" id="IPR009030">
    <property type="entry name" value="Growth_fac_rcpt_cys_sf"/>
</dbReference>
<keyword evidence="8" id="KW-0479">Metal-binding</keyword>
<dbReference type="InterPro" id="IPR029006">
    <property type="entry name" value="ADF-H/Gelsolin-like_dom_sf"/>
</dbReference>
<dbReference type="InterPro" id="IPR000152">
    <property type="entry name" value="EGF-type_Asp/Asn_hydroxyl_site"/>
</dbReference>
<keyword evidence="2 8" id="KW-0963">Cytoplasm</keyword>
<gene>
    <name evidence="13" type="ORF">F2P81_002906</name>
</gene>
<keyword evidence="10" id="KW-1133">Transmembrane helix</keyword>
<dbReference type="Gene3D" id="1.20.120.730">
    <property type="entry name" value="Sec23/Sec24 helical domain"/>
    <property type="match status" value="1"/>
</dbReference>
<feature type="compositionally biased region" description="Pro residues" evidence="9">
    <location>
        <begin position="428"/>
        <end position="441"/>
    </location>
</feature>
<dbReference type="AlphaFoldDB" id="A0A6A4TH20"/>
<dbReference type="InterPro" id="IPR037364">
    <property type="entry name" value="Sec23"/>
</dbReference>
<dbReference type="InterPro" id="IPR006900">
    <property type="entry name" value="Sec23/24_helical_dom"/>
</dbReference>
<evidence type="ECO:0000256" key="1">
    <source>
        <dbReference type="ARBA" id="ARBA00009210"/>
    </source>
</evidence>
<evidence type="ECO:0000256" key="7">
    <source>
        <dbReference type="PROSITE-ProRule" id="PRU00076"/>
    </source>
</evidence>
<feature type="compositionally biased region" description="Low complexity" evidence="9">
    <location>
        <begin position="387"/>
        <end position="399"/>
    </location>
</feature>
<dbReference type="InterPro" id="IPR016186">
    <property type="entry name" value="C-type_lectin-like/link_sf"/>
</dbReference>
<protein>
    <recommendedName>
        <fullName evidence="8">Protein transport protein SEC23</fullName>
    </recommendedName>
</protein>
<dbReference type="GO" id="GO:0006886">
    <property type="term" value="P:intracellular protein transport"/>
    <property type="evidence" value="ECO:0007669"/>
    <property type="project" value="InterPro"/>
</dbReference>
<keyword evidence="8" id="KW-0862">Zinc</keyword>
<dbReference type="PROSITE" id="PS50026">
    <property type="entry name" value="EGF_3"/>
    <property type="match status" value="1"/>
</dbReference>
<evidence type="ECO:0000256" key="2">
    <source>
        <dbReference type="ARBA" id="ARBA00022490"/>
    </source>
</evidence>
<dbReference type="SMART" id="SM00179">
    <property type="entry name" value="EGF_CA"/>
    <property type="match status" value="1"/>
</dbReference>